<keyword evidence="1" id="KW-0238">DNA-binding</keyword>
<dbReference type="InterPro" id="IPR010982">
    <property type="entry name" value="Lambda_DNA-bd_dom_sf"/>
</dbReference>
<gene>
    <name evidence="1" type="ORF">BKK51_09275</name>
</gene>
<organism evidence="1 2">
    <name type="scientific">Rodentibacter trehalosifermentans</name>
    <dbReference type="NCBI Taxonomy" id="1908263"/>
    <lineage>
        <taxon>Bacteria</taxon>
        <taxon>Pseudomonadati</taxon>
        <taxon>Pseudomonadota</taxon>
        <taxon>Gammaproteobacteria</taxon>
        <taxon>Pasteurellales</taxon>
        <taxon>Pasteurellaceae</taxon>
        <taxon>Rodentibacter</taxon>
    </lineage>
</organism>
<dbReference type="GO" id="GO:0003677">
    <property type="term" value="F:DNA binding"/>
    <property type="evidence" value="ECO:0007669"/>
    <property type="project" value="UniProtKB-KW"/>
</dbReference>
<dbReference type="EMBL" id="MLHK01000055">
    <property type="protein sequence ID" value="OOF44284.1"/>
    <property type="molecule type" value="Genomic_DNA"/>
</dbReference>
<evidence type="ECO:0000313" key="1">
    <source>
        <dbReference type="EMBL" id="OOF44284.1"/>
    </source>
</evidence>
<dbReference type="Proteomes" id="UP000188728">
    <property type="component" value="Unassembled WGS sequence"/>
</dbReference>
<dbReference type="AlphaFoldDB" id="A0A1V3IQQ4"/>
<evidence type="ECO:0000313" key="2">
    <source>
        <dbReference type="Proteomes" id="UP000188728"/>
    </source>
</evidence>
<dbReference type="NCBIfam" id="TIGR04111">
    <property type="entry name" value="BcepMu_gp16"/>
    <property type="match status" value="1"/>
</dbReference>
<accession>A0A1V3IQQ4</accession>
<dbReference type="SUPFAM" id="SSF47413">
    <property type="entry name" value="lambda repressor-like DNA-binding domains"/>
    <property type="match status" value="1"/>
</dbReference>
<sequence>MQKRTREEAKAWFKEINITQAEWGRRNGYSSNEISRVLSGKSKLNYGREREIAIKLNIDIEN</sequence>
<proteinExistence type="predicted"/>
<protein>
    <submittedName>
        <fullName evidence="1">DNA-binding protein</fullName>
    </submittedName>
</protein>
<name>A0A1V3IQQ4_9PAST</name>
<comment type="caution">
    <text evidence="1">The sequence shown here is derived from an EMBL/GenBank/DDBJ whole genome shotgun (WGS) entry which is preliminary data.</text>
</comment>
<dbReference type="InterPro" id="IPR026365">
    <property type="entry name" value="BcepMu_gp16"/>
</dbReference>
<reference evidence="1 2" key="1">
    <citation type="submission" date="2016-10" db="EMBL/GenBank/DDBJ databases">
        <title>Rodentibacter gen. nov. and new species.</title>
        <authorList>
            <person name="Christensen H."/>
        </authorList>
    </citation>
    <scope>NUCLEOTIDE SEQUENCE [LARGE SCALE GENOMIC DNA]</scope>
    <source>
        <strain evidence="1 2">H1983213011</strain>
    </source>
</reference>
<dbReference type="RefSeq" id="WP_077474392.1">
    <property type="nucleotide sequence ID" value="NZ_MLHK01000055.1"/>
</dbReference>
<dbReference type="Gene3D" id="1.10.260.40">
    <property type="entry name" value="lambda repressor-like DNA-binding domains"/>
    <property type="match status" value="1"/>
</dbReference>